<feature type="active site" description="Nucleophile" evidence="1">
    <location>
        <position position="38"/>
    </location>
</feature>
<feature type="short sequence motif" description="GXGXXG" evidence="1">
    <location>
        <begin position="9"/>
        <end position="14"/>
    </location>
</feature>
<dbReference type="InterPro" id="IPR050301">
    <property type="entry name" value="NTE"/>
</dbReference>
<protein>
    <submittedName>
        <fullName evidence="3">Patatin-like phospholipase family protein</fullName>
    </submittedName>
</protein>
<dbReference type="RefSeq" id="WP_216548535.1">
    <property type="nucleotide sequence ID" value="NZ_JAHLQO010000002.1"/>
</dbReference>
<dbReference type="CDD" id="cd07209">
    <property type="entry name" value="Pat_hypo_Ecoli_Z1214_like"/>
    <property type="match status" value="1"/>
</dbReference>
<keyword evidence="1" id="KW-0378">Hydrolase</keyword>
<dbReference type="PROSITE" id="PS51635">
    <property type="entry name" value="PNPLA"/>
    <property type="match status" value="1"/>
</dbReference>
<evidence type="ECO:0000256" key="1">
    <source>
        <dbReference type="PROSITE-ProRule" id="PRU01161"/>
    </source>
</evidence>
<feature type="short sequence motif" description="DGA/G" evidence="1">
    <location>
        <begin position="175"/>
        <end position="177"/>
    </location>
</feature>
<dbReference type="Proteomes" id="UP000783742">
    <property type="component" value="Unassembled WGS sequence"/>
</dbReference>
<accession>A0ABS6FES0</accession>
<feature type="domain" description="PNPLA" evidence="2">
    <location>
        <begin position="5"/>
        <end position="188"/>
    </location>
</feature>
<name>A0ABS6FES0_9FIRM</name>
<reference evidence="3 4" key="1">
    <citation type="submission" date="2021-06" db="EMBL/GenBank/DDBJ databases">
        <authorList>
            <person name="Sun Q."/>
            <person name="Li D."/>
        </authorList>
    </citation>
    <scope>NUCLEOTIDE SEQUENCE [LARGE SCALE GENOMIC DNA]</scope>
    <source>
        <strain evidence="3 4">MSJ-1</strain>
    </source>
</reference>
<comment type="caution">
    <text evidence="3">The sequence shown here is derived from an EMBL/GenBank/DDBJ whole genome shotgun (WGS) entry which is preliminary data.</text>
</comment>
<dbReference type="PANTHER" id="PTHR14226:SF57">
    <property type="entry name" value="BLR7027 PROTEIN"/>
    <property type="match status" value="1"/>
</dbReference>
<evidence type="ECO:0000259" key="2">
    <source>
        <dbReference type="PROSITE" id="PS51635"/>
    </source>
</evidence>
<evidence type="ECO:0000313" key="3">
    <source>
        <dbReference type="EMBL" id="MBU5668682.1"/>
    </source>
</evidence>
<dbReference type="InterPro" id="IPR002641">
    <property type="entry name" value="PNPLA_dom"/>
</dbReference>
<dbReference type="PANTHER" id="PTHR14226">
    <property type="entry name" value="NEUROPATHY TARGET ESTERASE/SWISS CHEESE D.MELANOGASTER"/>
    <property type="match status" value="1"/>
</dbReference>
<keyword evidence="1" id="KW-0443">Lipid metabolism</keyword>
<gene>
    <name evidence="3" type="ORF">KQI68_02390</name>
</gene>
<evidence type="ECO:0000313" key="4">
    <source>
        <dbReference type="Proteomes" id="UP000783742"/>
    </source>
</evidence>
<sequence>MKYALVLEGGGAKGAYQIGAYFALEEMGFEFSKIVGTSIGAFNGAMICQGDAYECYNAWKNLNLEDFKNELDNVSENDDLFSRLKAKLQKHDIKIPELTISPDPLYRLVDRFIDEDKIRNSPIDFGICTINISDFKVERLFKDDIEEGLLKDYIIATCYLPFFKLKRLHGKYFLDGGFASPMPMEMIEEGTEIILIRLSNVPLADTSRAKYVIEPRKSLGRTMDFDKEKADELIKLGYFDAIKSVKGLAGDEYYIKRVDEEESIEYLIDILQAEAENSEIPFIRNIFEKIIPKLAEEFELPLDFKYDEILYKVLERNAKKKNIDRFKVYTVEELTKEVLSEF</sequence>
<feature type="active site" description="Proton acceptor" evidence="1">
    <location>
        <position position="175"/>
    </location>
</feature>
<organism evidence="3 4">
    <name type="scientific">Peptoniphilus ovalis</name>
    <dbReference type="NCBI Taxonomy" id="2841503"/>
    <lineage>
        <taxon>Bacteria</taxon>
        <taxon>Bacillati</taxon>
        <taxon>Bacillota</taxon>
        <taxon>Tissierellia</taxon>
        <taxon>Tissierellales</taxon>
        <taxon>Peptoniphilaceae</taxon>
        <taxon>Peptoniphilus</taxon>
    </lineage>
</organism>
<keyword evidence="1" id="KW-0442">Lipid degradation</keyword>
<dbReference type="Pfam" id="PF01734">
    <property type="entry name" value="Patatin"/>
    <property type="match status" value="1"/>
</dbReference>
<proteinExistence type="predicted"/>
<dbReference type="EMBL" id="JAHLQO010000002">
    <property type="protein sequence ID" value="MBU5668682.1"/>
    <property type="molecule type" value="Genomic_DNA"/>
</dbReference>
<feature type="short sequence motif" description="GXSXG" evidence="1">
    <location>
        <begin position="36"/>
        <end position="40"/>
    </location>
</feature>
<keyword evidence="4" id="KW-1185">Reference proteome</keyword>